<dbReference type="RefSeq" id="WP_066867064.1">
    <property type="nucleotide sequence ID" value="NZ_CABKVV010000014.1"/>
</dbReference>
<sequence length="87" mass="9968">MLKFYGSHICSGCREALELFREKGFTDFTFVEITENTNNLREFLKLRDTRPELQEAKREGRIGIPCFLLENGEMLLEAEAVLALPAS</sequence>
<dbReference type="GeneID" id="90533724"/>
<gene>
    <name evidence="1" type="ORF">NE695_07840</name>
</gene>
<protein>
    <submittedName>
        <fullName evidence="1">Glutaredoxin</fullName>
    </submittedName>
</protein>
<dbReference type="EMBL" id="JANFZH010000015">
    <property type="protein sequence ID" value="MCQ4839823.1"/>
    <property type="molecule type" value="Genomic_DNA"/>
</dbReference>
<evidence type="ECO:0000313" key="1">
    <source>
        <dbReference type="EMBL" id="MCQ4839823.1"/>
    </source>
</evidence>
<reference evidence="1 2" key="1">
    <citation type="submission" date="2022-06" db="EMBL/GenBank/DDBJ databases">
        <title>Isolation of gut microbiota from human fecal samples.</title>
        <authorList>
            <person name="Pamer E.G."/>
            <person name="Barat B."/>
            <person name="Waligurski E."/>
            <person name="Medina S."/>
            <person name="Paddock L."/>
            <person name="Mostad J."/>
        </authorList>
    </citation>
    <scope>NUCLEOTIDE SEQUENCE [LARGE SCALE GENOMIC DNA]</scope>
    <source>
        <strain evidence="1 2">DFI.9.73</strain>
    </source>
</reference>
<dbReference type="PROSITE" id="PS51354">
    <property type="entry name" value="GLUTAREDOXIN_2"/>
    <property type="match status" value="1"/>
</dbReference>
<proteinExistence type="predicted"/>
<accession>A0ABT1RYQ0</accession>
<dbReference type="InterPro" id="IPR036249">
    <property type="entry name" value="Thioredoxin-like_sf"/>
</dbReference>
<name>A0ABT1RYQ0_9FIRM</name>
<organism evidence="1 2">
    <name type="scientific">Neglectibacter timonensis</name>
    <dbReference type="NCBI Taxonomy" id="1776382"/>
    <lineage>
        <taxon>Bacteria</taxon>
        <taxon>Bacillati</taxon>
        <taxon>Bacillota</taxon>
        <taxon>Clostridia</taxon>
        <taxon>Eubacteriales</taxon>
        <taxon>Oscillospiraceae</taxon>
        <taxon>Neglectibacter</taxon>
    </lineage>
</organism>
<dbReference type="Proteomes" id="UP001524473">
    <property type="component" value="Unassembled WGS sequence"/>
</dbReference>
<dbReference type="SUPFAM" id="SSF52833">
    <property type="entry name" value="Thioredoxin-like"/>
    <property type="match status" value="1"/>
</dbReference>
<evidence type="ECO:0000313" key="2">
    <source>
        <dbReference type="Proteomes" id="UP001524473"/>
    </source>
</evidence>
<comment type="caution">
    <text evidence="1">The sequence shown here is derived from an EMBL/GenBank/DDBJ whole genome shotgun (WGS) entry which is preliminary data.</text>
</comment>
<keyword evidence="2" id="KW-1185">Reference proteome</keyword>
<dbReference type="Gene3D" id="3.40.30.10">
    <property type="entry name" value="Glutaredoxin"/>
    <property type="match status" value="1"/>
</dbReference>